<dbReference type="InterPro" id="IPR050177">
    <property type="entry name" value="Lipid_A_modif_metabolic_enz"/>
</dbReference>
<dbReference type="Proteomes" id="UP000306719">
    <property type="component" value="Unassembled WGS sequence"/>
</dbReference>
<evidence type="ECO:0000259" key="1">
    <source>
        <dbReference type="Pfam" id="PF01370"/>
    </source>
</evidence>
<dbReference type="OrthoDB" id="9801056at2"/>
<name>A0A5S3WXG4_9GAMM</name>
<sequence>MRKKTVSEKSILVTGATGYKGTVLVPKLLAKGYQVIALDTQWFGNFLPEHENLTVIKGDVRHTSDIELDGVDSIIHLASIANDPCGDLDPKLTWEVSALATMQLADKAKRAGIKQFIYASSGSVYGVKDEAQVTEDLTLEPISEYNKTKMVAERVLLSYTDDMAVQIVRPATVCGLSPRQRLDVSVNMLTMQALENGKITVFGGAQVRPNIHIDDITDLYIYMLEHPEKTSGVFNAGFENISIMDIANMVKAQIDCEIEVTPSNDPRCYRINSDKLLATGFKPTKNVATAIEELIAAYRAGQLKNEDRFYNLKWMQREVL</sequence>
<dbReference type="EMBL" id="PNCJ01000034">
    <property type="protein sequence ID" value="TMP33859.1"/>
    <property type="molecule type" value="Genomic_DNA"/>
</dbReference>
<dbReference type="PANTHER" id="PTHR43245">
    <property type="entry name" value="BIFUNCTIONAL POLYMYXIN RESISTANCE PROTEIN ARNA"/>
    <property type="match status" value="1"/>
</dbReference>
<accession>A0A5S3WXG4</accession>
<dbReference type="CDD" id="cd08946">
    <property type="entry name" value="SDR_e"/>
    <property type="match status" value="1"/>
</dbReference>
<evidence type="ECO:0000313" key="3">
    <source>
        <dbReference type="Proteomes" id="UP000306719"/>
    </source>
</evidence>
<dbReference type="Pfam" id="PF01370">
    <property type="entry name" value="Epimerase"/>
    <property type="match status" value="1"/>
</dbReference>
<dbReference type="PANTHER" id="PTHR43245:SF23">
    <property type="entry name" value="NAD(P)-BINDING DOMAIN-CONTAINING PROTEIN"/>
    <property type="match status" value="1"/>
</dbReference>
<dbReference type="Gene3D" id="3.40.50.720">
    <property type="entry name" value="NAD(P)-binding Rossmann-like Domain"/>
    <property type="match status" value="1"/>
</dbReference>
<feature type="domain" description="NAD-dependent epimerase/dehydratase" evidence="1">
    <location>
        <begin position="11"/>
        <end position="237"/>
    </location>
</feature>
<evidence type="ECO:0000313" key="2">
    <source>
        <dbReference type="EMBL" id="TMP33859.1"/>
    </source>
</evidence>
<organism evidence="2 3">
    <name type="scientific">Pseudoalteromonas rubra</name>
    <dbReference type="NCBI Taxonomy" id="43658"/>
    <lineage>
        <taxon>Bacteria</taxon>
        <taxon>Pseudomonadati</taxon>
        <taxon>Pseudomonadota</taxon>
        <taxon>Gammaproteobacteria</taxon>
        <taxon>Alteromonadales</taxon>
        <taxon>Pseudoalteromonadaceae</taxon>
        <taxon>Pseudoalteromonas</taxon>
    </lineage>
</organism>
<reference evidence="2 3" key="1">
    <citation type="submission" date="2018-01" db="EMBL/GenBank/DDBJ databases">
        <authorList>
            <person name="Paulsen S."/>
            <person name="Gram L.K."/>
        </authorList>
    </citation>
    <scope>NUCLEOTIDE SEQUENCE [LARGE SCALE GENOMIC DNA]</scope>
    <source>
        <strain evidence="2 3">S2599</strain>
    </source>
</reference>
<dbReference type="InterPro" id="IPR001509">
    <property type="entry name" value="Epimerase_deHydtase"/>
</dbReference>
<reference evidence="3" key="2">
    <citation type="submission" date="2019-06" db="EMBL/GenBank/DDBJ databases">
        <title>Co-occurence of chitin degradation, pigmentation and bioactivity in marine Pseudoalteromonas.</title>
        <authorList>
            <person name="Sonnenschein E.C."/>
            <person name="Bech P.K."/>
        </authorList>
    </citation>
    <scope>NUCLEOTIDE SEQUENCE [LARGE SCALE GENOMIC DNA]</scope>
    <source>
        <strain evidence="3">S2599</strain>
    </source>
</reference>
<comment type="caution">
    <text evidence="2">The sequence shown here is derived from an EMBL/GenBank/DDBJ whole genome shotgun (WGS) entry which is preliminary data.</text>
</comment>
<dbReference type="SUPFAM" id="SSF51735">
    <property type="entry name" value="NAD(P)-binding Rossmann-fold domains"/>
    <property type="match status" value="1"/>
</dbReference>
<dbReference type="RefSeq" id="WP_138546232.1">
    <property type="nucleotide sequence ID" value="NZ_PNCJ01000034.1"/>
</dbReference>
<dbReference type="InterPro" id="IPR036291">
    <property type="entry name" value="NAD(P)-bd_dom_sf"/>
</dbReference>
<protein>
    <submittedName>
        <fullName evidence="2">NAD-dependent epimerase/dehydratase</fullName>
    </submittedName>
</protein>
<dbReference type="AlphaFoldDB" id="A0A5S3WXG4"/>
<proteinExistence type="predicted"/>
<gene>
    <name evidence="2" type="ORF">CWB98_18925</name>
</gene>